<keyword evidence="8" id="KW-1185">Reference proteome</keyword>
<accession>A0ABZ0CRB7</accession>
<dbReference type="Pfam" id="PF00440">
    <property type="entry name" value="TetR_N"/>
    <property type="match status" value="1"/>
</dbReference>
<keyword evidence="1" id="KW-0805">Transcription regulation</keyword>
<organism evidence="7 8">
    <name type="scientific">Piscinibacter gummiphilus</name>
    <dbReference type="NCBI Taxonomy" id="946333"/>
    <lineage>
        <taxon>Bacteria</taxon>
        <taxon>Pseudomonadati</taxon>
        <taxon>Pseudomonadota</taxon>
        <taxon>Betaproteobacteria</taxon>
        <taxon>Burkholderiales</taxon>
        <taxon>Sphaerotilaceae</taxon>
        <taxon>Piscinibacter</taxon>
    </lineage>
</organism>
<dbReference type="Gene3D" id="1.10.357.10">
    <property type="entry name" value="Tetracycline Repressor, domain 2"/>
    <property type="match status" value="1"/>
</dbReference>
<proteinExistence type="predicted"/>
<name>A0ABZ0CRB7_9BURK</name>
<protein>
    <submittedName>
        <fullName evidence="7">TetR/AcrR family transcriptional regulator</fullName>
    </submittedName>
</protein>
<dbReference type="InterPro" id="IPR009057">
    <property type="entry name" value="Homeodomain-like_sf"/>
</dbReference>
<dbReference type="EMBL" id="CP136336">
    <property type="protein sequence ID" value="WOB07531.1"/>
    <property type="molecule type" value="Genomic_DNA"/>
</dbReference>
<dbReference type="InterPro" id="IPR001647">
    <property type="entry name" value="HTH_TetR"/>
</dbReference>
<keyword evidence="2 4" id="KW-0238">DNA-binding</keyword>
<sequence>MSPPPSDELPAARRQPLQARSQERLDRILAVAEALIAEKGSEPLKMSEVAQAAGISIGSLYQYFPDKRAVIRTLAEKYALECRTSIEAELAEVHDKAGLSAAFSRLLDLYEQMMDSNPVMRDLHAGMLADKLLAELQLTESRAAGALLAAAIMRVFPKADAKKVGTLAFLVWQLGEETMRLTLSAKRGEAKALIEAYRRMSLRAITNPNDA</sequence>
<dbReference type="Proteomes" id="UP001303946">
    <property type="component" value="Chromosome"/>
</dbReference>
<reference evidence="7 8" key="1">
    <citation type="submission" date="2023-10" db="EMBL/GenBank/DDBJ databases">
        <title>Bacteria for the degradation of biodegradable plastic PBAT(Polybutylene adipate terephthalate).</title>
        <authorList>
            <person name="Weon H.-Y."/>
            <person name="Yeon J."/>
        </authorList>
    </citation>
    <scope>NUCLEOTIDE SEQUENCE [LARGE SCALE GENOMIC DNA]</scope>
    <source>
        <strain evidence="7 8">SBD 7-3</strain>
    </source>
</reference>
<keyword evidence="3" id="KW-0804">Transcription</keyword>
<dbReference type="InterPro" id="IPR050109">
    <property type="entry name" value="HTH-type_TetR-like_transc_reg"/>
</dbReference>
<evidence type="ECO:0000259" key="6">
    <source>
        <dbReference type="PROSITE" id="PS50977"/>
    </source>
</evidence>
<dbReference type="Pfam" id="PF17928">
    <property type="entry name" value="TetR_C_22"/>
    <property type="match status" value="1"/>
</dbReference>
<dbReference type="InterPro" id="IPR041674">
    <property type="entry name" value="TetR_C_22"/>
</dbReference>
<evidence type="ECO:0000313" key="7">
    <source>
        <dbReference type="EMBL" id="WOB07531.1"/>
    </source>
</evidence>
<evidence type="ECO:0000256" key="1">
    <source>
        <dbReference type="ARBA" id="ARBA00023015"/>
    </source>
</evidence>
<evidence type="ECO:0000313" key="8">
    <source>
        <dbReference type="Proteomes" id="UP001303946"/>
    </source>
</evidence>
<dbReference type="PANTHER" id="PTHR30055:SF234">
    <property type="entry name" value="HTH-TYPE TRANSCRIPTIONAL REGULATOR BETI"/>
    <property type="match status" value="1"/>
</dbReference>
<dbReference type="SUPFAM" id="SSF46689">
    <property type="entry name" value="Homeodomain-like"/>
    <property type="match status" value="1"/>
</dbReference>
<dbReference type="RefSeq" id="WP_316700190.1">
    <property type="nucleotide sequence ID" value="NZ_CP136336.1"/>
</dbReference>
<evidence type="ECO:0000256" key="2">
    <source>
        <dbReference type="ARBA" id="ARBA00023125"/>
    </source>
</evidence>
<feature type="region of interest" description="Disordered" evidence="5">
    <location>
        <begin position="1"/>
        <end position="20"/>
    </location>
</feature>
<dbReference type="PRINTS" id="PR00455">
    <property type="entry name" value="HTHTETR"/>
</dbReference>
<dbReference type="PROSITE" id="PS50977">
    <property type="entry name" value="HTH_TETR_2"/>
    <property type="match status" value="1"/>
</dbReference>
<dbReference type="PANTHER" id="PTHR30055">
    <property type="entry name" value="HTH-TYPE TRANSCRIPTIONAL REGULATOR RUTR"/>
    <property type="match status" value="1"/>
</dbReference>
<evidence type="ECO:0000256" key="3">
    <source>
        <dbReference type="ARBA" id="ARBA00023163"/>
    </source>
</evidence>
<evidence type="ECO:0000256" key="5">
    <source>
        <dbReference type="SAM" id="MobiDB-lite"/>
    </source>
</evidence>
<feature type="domain" description="HTH tetR-type" evidence="6">
    <location>
        <begin position="22"/>
        <end position="82"/>
    </location>
</feature>
<gene>
    <name evidence="7" type="ORF">RXV79_21795</name>
</gene>
<feature type="DNA-binding region" description="H-T-H motif" evidence="4">
    <location>
        <begin position="45"/>
        <end position="64"/>
    </location>
</feature>
<evidence type="ECO:0000256" key="4">
    <source>
        <dbReference type="PROSITE-ProRule" id="PRU00335"/>
    </source>
</evidence>